<accession>A0A167N6W0</accession>
<dbReference type="RefSeq" id="XP_018293214.1">
    <property type="nucleotide sequence ID" value="XM_018431228.1"/>
</dbReference>
<organism evidence="1 2">
    <name type="scientific">Phycomyces blakesleeanus (strain ATCC 8743b / DSM 1359 / FGSC 10004 / NBRC 33097 / NRRL 1555)</name>
    <dbReference type="NCBI Taxonomy" id="763407"/>
    <lineage>
        <taxon>Eukaryota</taxon>
        <taxon>Fungi</taxon>
        <taxon>Fungi incertae sedis</taxon>
        <taxon>Mucoromycota</taxon>
        <taxon>Mucoromycotina</taxon>
        <taxon>Mucoromycetes</taxon>
        <taxon>Mucorales</taxon>
        <taxon>Phycomycetaceae</taxon>
        <taxon>Phycomyces</taxon>
    </lineage>
</organism>
<dbReference type="InParanoid" id="A0A167N6W0"/>
<keyword evidence="2" id="KW-1185">Reference proteome</keyword>
<dbReference type="Proteomes" id="UP000077315">
    <property type="component" value="Unassembled WGS sequence"/>
</dbReference>
<evidence type="ECO:0000313" key="2">
    <source>
        <dbReference type="Proteomes" id="UP000077315"/>
    </source>
</evidence>
<dbReference type="EMBL" id="KV440978">
    <property type="protein sequence ID" value="OAD75174.1"/>
    <property type="molecule type" value="Genomic_DNA"/>
</dbReference>
<dbReference type="GeneID" id="28992134"/>
<protein>
    <submittedName>
        <fullName evidence="1">Uncharacterized protein</fullName>
    </submittedName>
</protein>
<proteinExistence type="predicted"/>
<gene>
    <name evidence="1" type="ORF">PHYBLDRAFT_144521</name>
</gene>
<sequence>MGDRWSWSSGKGWLFRIGPGIECGDNEDRVSAHHCGNKCRHWLCFVLVGLQSPKTPNILSGALYCSSDSIGSNRHDAMMYAKLFL</sequence>
<evidence type="ECO:0000313" key="1">
    <source>
        <dbReference type="EMBL" id="OAD75174.1"/>
    </source>
</evidence>
<name>A0A167N6W0_PHYB8</name>
<dbReference type="VEuPathDB" id="FungiDB:PHYBLDRAFT_144521"/>
<dbReference type="AlphaFoldDB" id="A0A167N6W0"/>
<reference evidence="2" key="1">
    <citation type="submission" date="2015-06" db="EMBL/GenBank/DDBJ databases">
        <title>Expansion of signal transduction pathways in fungi by whole-genome duplication.</title>
        <authorList>
            <consortium name="DOE Joint Genome Institute"/>
            <person name="Corrochano L.M."/>
            <person name="Kuo A."/>
            <person name="Marcet-Houben M."/>
            <person name="Polaino S."/>
            <person name="Salamov A."/>
            <person name="Villalobos J.M."/>
            <person name="Alvarez M.I."/>
            <person name="Avalos J."/>
            <person name="Benito E.P."/>
            <person name="Benoit I."/>
            <person name="Burger G."/>
            <person name="Camino L.P."/>
            <person name="Canovas D."/>
            <person name="Cerda-Olmedo E."/>
            <person name="Cheng J.-F."/>
            <person name="Dominguez A."/>
            <person name="Elias M."/>
            <person name="Eslava A.P."/>
            <person name="Glaser F."/>
            <person name="Grimwood J."/>
            <person name="Gutierrez G."/>
            <person name="Heitman J."/>
            <person name="Henrissat B."/>
            <person name="Iturriaga E.A."/>
            <person name="Lang B.F."/>
            <person name="Lavin J.L."/>
            <person name="Lee S."/>
            <person name="Li W."/>
            <person name="Lindquist E."/>
            <person name="Lopez-Garcia S."/>
            <person name="Luque E.M."/>
            <person name="Marcos A.T."/>
            <person name="Martin J."/>
            <person name="McCluskey K."/>
            <person name="Medina H.R."/>
            <person name="Miralles-Duran A."/>
            <person name="Miyazaki A."/>
            <person name="Munoz-Torres E."/>
            <person name="Oguiza J.A."/>
            <person name="Ohm R."/>
            <person name="Olmedo M."/>
            <person name="Orejas M."/>
            <person name="Ortiz-Castellanos L."/>
            <person name="Pisabarro A.G."/>
            <person name="Rodriguez-Romero J."/>
            <person name="Ruiz-Herrera J."/>
            <person name="Ruiz-Vazquez R."/>
            <person name="Sanz C."/>
            <person name="Schackwitz W."/>
            <person name="Schmutz J."/>
            <person name="Shahriari M."/>
            <person name="Shelest E."/>
            <person name="Silva-Franco F."/>
            <person name="Soanes D."/>
            <person name="Syed K."/>
            <person name="Tagua V.G."/>
            <person name="Talbot N.J."/>
            <person name="Thon M."/>
            <person name="De vries R.P."/>
            <person name="Wiebenga A."/>
            <person name="Yadav J.S."/>
            <person name="Braun E.L."/>
            <person name="Baker S."/>
            <person name="Garre V."/>
            <person name="Horwitz B."/>
            <person name="Torres-Martinez S."/>
            <person name="Idnurm A."/>
            <person name="Herrera-Estrella A."/>
            <person name="Gabaldon T."/>
            <person name="Grigoriev I.V."/>
        </authorList>
    </citation>
    <scope>NUCLEOTIDE SEQUENCE [LARGE SCALE GENOMIC DNA]</scope>
    <source>
        <strain evidence="2">NRRL 1555(-)</strain>
    </source>
</reference>